<comment type="caution">
    <text evidence="1">The sequence shown here is derived from an EMBL/GenBank/DDBJ whole genome shotgun (WGS) entry which is preliminary data.</text>
</comment>
<organism evidence="1 2">
    <name type="scientific">Kurthia gibsonii</name>
    <dbReference type="NCBI Taxonomy" id="33946"/>
    <lineage>
        <taxon>Bacteria</taxon>
        <taxon>Bacillati</taxon>
        <taxon>Bacillota</taxon>
        <taxon>Bacilli</taxon>
        <taxon>Bacillales</taxon>
        <taxon>Caryophanaceae</taxon>
        <taxon>Kurthia</taxon>
    </lineage>
</organism>
<evidence type="ECO:0000313" key="1">
    <source>
        <dbReference type="EMBL" id="MEL5987917.1"/>
    </source>
</evidence>
<name>A0ABU9LJL5_9BACL</name>
<reference evidence="1 2" key="1">
    <citation type="submission" date="2024-04" db="EMBL/GenBank/DDBJ databases">
        <authorList>
            <person name="Wu Y.S."/>
            <person name="Zhang L."/>
        </authorList>
    </citation>
    <scope>NUCLEOTIDE SEQUENCE [LARGE SCALE GENOMIC DNA]</scope>
    <source>
        <strain evidence="1 2">KG-01</strain>
    </source>
</reference>
<dbReference type="Proteomes" id="UP001398420">
    <property type="component" value="Unassembled WGS sequence"/>
</dbReference>
<evidence type="ECO:0000313" key="2">
    <source>
        <dbReference type="Proteomes" id="UP001398420"/>
    </source>
</evidence>
<proteinExistence type="predicted"/>
<gene>
    <name evidence="1" type="ORF">AAF454_05760</name>
</gene>
<keyword evidence="2" id="KW-1185">Reference proteome</keyword>
<accession>A0ABU9LJL5</accession>
<dbReference type="EMBL" id="JBCEWA010000004">
    <property type="protein sequence ID" value="MEL5987917.1"/>
    <property type="molecule type" value="Genomic_DNA"/>
</dbReference>
<protein>
    <submittedName>
        <fullName evidence="1">Uncharacterized protein</fullName>
    </submittedName>
</protein>
<dbReference type="RefSeq" id="WP_068453350.1">
    <property type="nucleotide sequence ID" value="NZ_CP147847.1"/>
</dbReference>
<sequence>MVKRWFSKRKKQQRMVEQILQNNRHMLYKILYLYVGDEQTALSILEQGKTDCLNAHWSIEQPDLLFRKIVQKHIEYAMKAAPLPATQEPYRAIAYLYFGAQLHDELLSRLLHCDEDALQQMILQVMVNAEGKPQKIQQAYEHIQVPANLT</sequence>